<dbReference type="PANTHER" id="PTHR18901:SF38">
    <property type="entry name" value="PSEUDOURIDINE-5'-PHOSPHATASE"/>
    <property type="match status" value="1"/>
</dbReference>
<evidence type="ECO:0000256" key="1">
    <source>
        <dbReference type="SAM" id="MobiDB-lite"/>
    </source>
</evidence>
<dbReference type="PANTHER" id="PTHR18901">
    <property type="entry name" value="2-DEOXYGLUCOSE-6-PHOSPHATE PHOSPHATASE 2"/>
    <property type="match status" value="1"/>
</dbReference>
<dbReference type="EMBL" id="ML978133">
    <property type="protein sequence ID" value="KAF2094835.1"/>
    <property type="molecule type" value="Genomic_DNA"/>
</dbReference>
<protein>
    <submittedName>
        <fullName evidence="2">HAD-like protein</fullName>
    </submittedName>
</protein>
<dbReference type="GO" id="GO:0016791">
    <property type="term" value="F:phosphatase activity"/>
    <property type="evidence" value="ECO:0007669"/>
    <property type="project" value="TreeGrafter"/>
</dbReference>
<sequence>MAQSNPPPVRACLFDMDGLLIDSEELYTLITNDILREYGKPDLPWSIKAQMQGRPGPESALIFHNWAQLPITHEQFMEKQKPLQAHYFPRSQPLPGTRELLESFKRTSPRVHIALATSSHKRNFELKTTHLPDFFSVFDDDHVVLGDDPRIPKGRGKPAPDIYLLALKTINEKLRQQGSSEIEPEECLVFEDSVPGVEAGRRAGMQVVWCPHVELLAEYKGREKEVLAGLTGEHKDDELKDGEKAAKDEEEDVSGKEKKTKSRIPGSPGEIDDGWGRLFTTLEDFPFEEYGIKVQSKI</sequence>
<dbReference type="Pfam" id="PF00702">
    <property type="entry name" value="Hydrolase"/>
    <property type="match status" value="1"/>
</dbReference>
<dbReference type="InterPro" id="IPR023198">
    <property type="entry name" value="PGP-like_dom2"/>
</dbReference>
<proteinExistence type="predicted"/>
<dbReference type="SFLD" id="SFLDG01129">
    <property type="entry name" value="C1.5:_HAD__Beta-PGM__Phosphata"/>
    <property type="match status" value="1"/>
</dbReference>
<dbReference type="InterPro" id="IPR006439">
    <property type="entry name" value="HAD-SF_hydro_IA"/>
</dbReference>
<gene>
    <name evidence="2" type="ORF">NA57DRAFT_45638</name>
</gene>
<dbReference type="OrthoDB" id="40579at2759"/>
<reference evidence="2" key="1">
    <citation type="journal article" date="2020" name="Stud. Mycol.">
        <title>101 Dothideomycetes genomes: a test case for predicting lifestyles and emergence of pathogens.</title>
        <authorList>
            <person name="Haridas S."/>
            <person name="Albert R."/>
            <person name="Binder M."/>
            <person name="Bloem J."/>
            <person name="Labutti K."/>
            <person name="Salamov A."/>
            <person name="Andreopoulos B."/>
            <person name="Baker S."/>
            <person name="Barry K."/>
            <person name="Bills G."/>
            <person name="Bluhm B."/>
            <person name="Cannon C."/>
            <person name="Castanera R."/>
            <person name="Culley D."/>
            <person name="Daum C."/>
            <person name="Ezra D."/>
            <person name="Gonzalez J."/>
            <person name="Henrissat B."/>
            <person name="Kuo A."/>
            <person name="Liang C."/>
            <person name="Lipzen A."/>
            <person name="Lutzoni F."/>
            <person name="Magnuson J."/>
            <person name="Mondo S."/>
            <person name="Nolan M."/>
            <person name="Ohm R."/>
            <person name="Pangilinan J."/>
            <person name="Park H.-J."/>
            <person name="Ramirez L."/>
            <person name="Alfaro M."/>
            <person name="Sun H."/>
            <person name="Tritt A."/>
            <person name="Yoshinaga Y."/>
            <person name="Zwiers L.-H."/>
            <person name="Turgeon B."/>
            <person name="Goodwin S."/>
            <person name="Spatafora J."/>
            <person name="Crous P."/>
            <person name="Grigoriev I."/>
        </authorList>
    </citation>
    <scope>NUCLEOTIDE SEQUENCE</scope>
    <source>
        <strain evidence="2">CBS 133067</strain>
    </source>
</reference>
<feature type="compositionally biased region" description="Basic and acidic residues" evidence="1">
    <location>
        <begin position="232"/>
        <end position="257"/>
    </location>
</feature>
<evidence type="ECO:0000313" key="2">
    <source>
        <dbReference type="EMBL" id="KAF2094835.1"/>
    </source>
</evidence>
<dbReference type="Gene3D" id="3.40.50.1000">
    <property type="entry name" value="HAD superfamily/HAD-like"/>
    <property type="match status" value="1"/>
</dbReference>
<comment type="caution">
    <text evidence="2">The sequence shown here is derived from an EMBL/GenBank/DDBJ whole genome shotgun (WGS) entry which is preliminary data.</text>
</comment>
<dbReference type="InterPro" id="IPR036412">
    <property type="entry name" value="HAD-like_sf"/>
</dbReference>
<dbReference type="AlphaFoldDB" id="A0A9P4I4I2"/>
<dbReference type="SUPFAM" id="SSF56784">
    <property type="entry name" value="HAD-like"/>
    <property type="match status" value="1"/>
</dbReference>
<keyword evidence="3" id="KW-1185">Reference proteome</keyword>
<dbReference type="Proteomes" id="UP000799772">
    <property type="component" value="Unassembled WGS sequence"/>
</dbReference>
<feature type="region of interest" description="Disordered" evidence="1">
    <location>
        <begin position="232"/>
        <end position="275"/>
    </location>
</feature>
<name>A0A9P4I4I2_9PEZI</name>
<dbReference type="FunFam" id="1.10.150.240:FF:000001">
    <property type="entry name" value="Haloacid dehalogenase-like hydrolase domain"/>
    <property type="match status" value="1"/>
</dbReference>
<dbReference type="FunFam" id="3.40.50.1000:FF:000131">
    <property type="entry name" value="HAD superfamily hydrolase, putative"/>
    <property type="match status" value="1"/>
</dbReference>
<dbReference type="InterPro" id="IPR023214">
    <property type="entry name" value="HAD_sf"/>
</dbReference>
<dbReference type="SFLD" id="SFLDS00003">
    <property type="entry name" value="Haloacid_Dehalogenase"/>
    <property type="match status" value="1"/>
</dbReference>
<dbReference type="Gene3D" id="1.10.150.240">
    <property type="entry name" value="Putative phosphatase, domain 2"/>
    <property type="match status" value="1"/>
</dbReference>
<accession>A0A9P4I4I2</accession>
<organism evidence="2 3">
    <name type="scientific">Rhizodiscina lignyota</name>
    <dbReference type="NCBI Taxonomy" id="1504668"/>
    <lineage>
        <taxon>Eukaryota</taxon>
        <taxon>Fungi</taxon>
        <taxon>Dikarya</taxon>
        <taxon>Ascomycota</taxon>
        <taxon>Pezizomycotina</taxon>
        <taxon>Dothideomycetes</taxon>
        <taxon>Pleosporomycetidae</taxon>
        <taxon>Aulographales</taxon>
        <taxon>Rhizodiscinaceae</taxon>
        <taxon>Rhizodiscina</taxon>
    </lineage>
</organism>
<dbReference type="NCBIfam" id="TIGR01509">
    <property type="entry name" value="HAD-SF-IA-v3"/>
    <property type="match status" value="1"/>
</dbReference>
<evidence type="ECO:0000313" key="3">
    <source>
        <dbReference type="Proteomes" id="UP000799772"/>
    </source>
</evidence>